<dbReference type="InterPro" id="IPR047122">
    <property type="entry name" value="Trans-enoyl_RdTase-like"/>
</dbReference>
<dbReference type="InterPro" id="IPR020843">
    <property type="entry name" value="ER"/>
</dbReference>
<evidence type="ECO:0000313" key="2">
    <source>
        <dbReference type="EMBL" id="MDM7891167.1"/>
    </source>
</evidence>
<name>A0ABT7TQK1_9MICO</name>
<dbReference type="InterPro" id="IPR036291">
    <property type="entry name" value="NAD(P)-bd_dom_sf"/>
</dbReference>
<dbReference type="PANTHER" id="PTHR45348:SF2">
    <property type="entry name" value="ZINC-TYPE ALCOHOL DEHYDROGENASE-LIKE PROTEIN C2E1P3.01"/>
    <property type="match status" value="1"/>
</dbReference>
<accession>A0ABT7TQK1</accession>
<evidence type="ECO:0000259" key="1">
    <source>
        <dbReference type="SMART" id="SM00829"/>
    </source>
</evidence>
<reference evidence="2 3" key="1">
    <citation type="submission" date="2023-06" db="EMBL/GenBank/DDBJ databases">
        <authorList>
            <person name="Feng G."/>
            <person name="Li J."/>
            <person name="Zhu H."/>
        </authorList>
    </citation>
    <scope>NUCLEOTIDE SEQUENCE [LARGE SCALE GENOMIC DNA]</scope>
    <source>
        <strain evidence="2 3">RHCKG28</strain>
    </source>
</reference>
<dbReference type="RefSeq" id="WP_289472895.1">
    <property type="nucleotide sequence ID" value="NZ_JAUCMN010000003.1"/>
</dbReference>
<feature type="domain" description="Enoyl reductase (ER)" evidence="1">
    <location>
        <begin position="14"/>
        <end position="371"/>
    </location>
</feature>
<dbReference type="Gene3D" id="3.40.50.720">
    <property type="entry name" value="NAD(P)-binding Rossmann-like Domain"/>
    <property type="match status" value="1"/>
</dbReference>
<dbReference type="Proteomes" id="UP001236404">
    <property type="component" value="Unassembled WGS sequence"/>
</dbReference>
<dbReference type="CDD" id="cd08249">
    <property type="entry name" value="enoyl_reductase_like"/>
    <property type="match status" value="1"/>
</dbReference>
<dbReference type="InterPro" id="IPR013154">
    <property type="entry name" value="ADH-like_N"/>
</dbReference>
<gene>
    <name evidence="2" type="ORF">QUG93_05690</name>
</gene>
<sequence length="373" mass="38219">MPENSAAVLREPRGSLVVERVPLPGPAADEVVVRVRAVAVNPVDWVIQGTGPVTYRWLRAPAVLGSDVAGEVVAVGSGVTRFAVGDRVVGLATGTDRGRDPMHEGAFQEHTALLERLTAPISPELSDDQAAVLPLGASTAACALFQPKHLGLPLPGAADAPRERSGVVVVWGGSTSVGMNAVQLARAAGYTVVSTASPRNAETVRSLGAEVVVDHGAPTAVDDLVAAVAGRSVVGAVALGTTSTAACIEVLRRTGGTVLAMASTPVSLDGVAGRRRLLPGALPVFTRLGLATLGLTLRARRAGIRAAFVWGSSLRDDAMGPELWGRVLPEGLADGSIRPVPEPLVVGHGLDAVQSAIDRQRAGVSARKVVVTL</sequence>
<dbReference type="Pfam" id="PF08240">
    <property type="entry name" value="ADH_N"/>
    <property type="match status" value="1"/>
</dbReference>
<comment type="caution">
    <text evidence="2">The sequence shown here is derived from an EMBL/GenBank/DDBJ whole genome shotgun (WGS) entry which is preliminary data.</text>
</comment>
<dbReference type="SUPFAM" id="SSF50129">
    <property type="entry name" value="GroES-like"/>
    <property type="match status" value="1"/>
</dbReference>
<keyword evidence="3" id="KW-1185">Reference proteome</keyword>
<dbReference type="SMART" id="SM00829">
    <property type="entry name" value="PKS_ER"/>
    <property type="match status" value="1"/>
</dbReference>
<proteinExistence type="predicted"/>
<evidence type="ECO:0000313" key="3">
    <source>
        <dbReference type="Proteomes" id="UP001236404"/>
    </source>
</evidence>
<dbReference type="InterPro" id="IPR011032">
    <property type="entry name" value="GroES-like_sf"/>
</dbReference>
<dbReference type="SUPFAM" id="SSF51735">
    <property type="entry name" value="NAD(P)-binding Rossmann-fold domains"/>
    <property type="match status" value="1"/>
</dbReference>
<dbReference type="Gene3D" id="3.90.180.10">
    <property type="entry name" value="Medium-chain alcohol dehydrogenases, catalytic domain"/>
    <property type="match status" value="1"/>
</dbReference>
<organism evidence="2 3">
    <name type="scientific">Curtobacterium caseinilyticum</name>
    <dbReference type="NCBI Taxonomy" id="3055137"/>
    <lineage>
        <taxon>Bacteria</taxon>
        <taxon>Bacillati</taxon>
        <taxon>Actinomycetota</taxon>
        <taxon>Actinomycetes</taxon>
        <taxon>Micrococcales</taxon>
        <taxon>Microbacteriaceae</taxon>
        <taxon>Curtobacterium</taxon>
    </lineage>
</organism>
<dbReference type="EMBL" id="JAUCMN010000003">
    <property type="protein sequence ID" value="MDM7891167.1"/>
    <property type="molecule type" value="Genomic_DNA"/>
</dbReference>
<dbReference type="PANTHER" id="PTHR45348">
    <property type="entry name" value="HYPOTHETICAL OXIDOREDUCTASE (EUROFUNG)"/>
    <property type="match status" value="1"/>
</dbReference>
<protein>
    <submittedName>
        <fullName evidence="2">Zinc-binding alcohol dehydrogenase family protein</fullName>
    </submittedName>
</protein>